<comment type="caution">
    <text evidence="1">The sequence shown here is derived from an EMBL/GenBank/DDBJ whole genome shotgun (WGS) entry which is preliminary data.</text>
</comment>
<organism evidence="1 2">
    <name type="scientific">Tectimicrobiota bacterium</name>
    <dbReference type="NCBI Taxonomy" id="2528274"/>
    <lineage>
        <taxon>Bacteria</taxon>
        <taxon>Pseudomonadati</taxon>
        <taxon>Nitrospinota/Tectimicrobiota group</taxon>
        <taxon>Candidatus Tectimicrobiota</taxon>
    </lineage>
</organism>
<evidence type="ECO:0000313" key="2">
    <source>
        <dbReference type="Proteomes" id="UP000782312"/>
    </source>
</evidence>
<accession>A0A932HZ98</accession>
<proteinExistence type="predicted"/>
<dbReference type="AlphaFoldDB" id="A0A932HZ98"/>
<dbReference type="EMBL" id="JACPUR010000030">
    <property type="protein sequence ID" value="MBI3128460.1"/>
    <property type="molecule type" value="Genomic_DNA"/>
</dbReference>
<sequence length="224" mass="25503">MDGMPARGLGLLAIFCDLEARWHAEFREWLREEMFPARLAVGFCACASYDLVAGEGDDRSSSAPPFLTLYETPALADLYGEPYAALRRNRGERDRAFHQRMMGMERYTLAAASLPPAGRPGEESGLGPLAFVDRFDIRPADMDGFNVWYEAEYAPWCAMAPGFIRVRRYLAMEGAPRHFILHEFASEEFLDHKLWRAIRHEERWAPCAMTHGSPALYRRVAQLP</sequence>
<gene>
    <name evidence="1" type="ORF">HYZ11_12715</name>
</gene>
<reference evidence="1" key="1">
    <citation type="submission" date="2020-07" db="EMBL/GenBank/DDBJ databases">
        <title>Huge and variable diversity of episymbiotic CPR bacteria and DPANN archaea in groundwater ecosystems.</title>
        <authorList>
            <person name="He C.Y."/>
            <person name="Keren R."/>
            <person name="Whittaker M."/>
            <person name="Farag I.F."/>
            <person name="Doudna J."/>
            <person name="Cate J.H.D."/>
            <person name="Banfield J.F."/>
        </authorList>
    </citation>
    <scope>NUCLEOTIDE SEQUENCE</scope>
    <source>
        <strain evidence="1">NC_groundwater_763_Ag_S-0.2um_68_21</strain>
    </source>
</reference>
<dbReference type="Proteomes" id="UP000782312">
    <property type="component" value="Unassembled WGS sequence"/>
</dbReference>
<evidence type="ECO:0000313" key="1">
    <source>
        <dbReference type="EMBL" id="MBI3128460.1"/>
    </source>
</evidence>
<evidence type="ECO:0008006" key="3">
    <source>
        <dbReference type="Google" id="ProtNLM"/>
    </source>
</evidence>
<protein>
    <recommendedName>
        <fullName evidence="3">DUF4286 family protein</fullName>
    </recommendedName>
</protein>
<name>A0A932HZ98_UNCTE</name>